<evidence type="ECO:0000313" key="2">
    <source>
        <dbReference type="Proteomes" id="UP000293154"/>
    </source>
</evidence>
<dbReference type="EMBL" id="CP034752">
    <property type="protein sequence ID" value="QBH97744.1"/>
    <property type="molecule type" value="Genomic_DNA"/>
</dbReference>
<dbReference type="OrthoDB" id="9155696at2"/>
<gene>
    <name evidence="1" type="ORF">EKN56_15840</name>
</gene>
<proteinExistence type="predicted"/>
<dbReference type="RefSeq" id="WP_130592675.1">
    <property type="nucleotide sequence ID" value="NZ_CP034752.1"/>
</dbReference>
<keyword evidence="2" id="KW-1185">Reference proteome</keyword>
<dbReference type="AlphaFoldDB" id="A0A411WNE3"/>
<accession>A0A411WNE3</accession>
<protein>
    <submittedName>
        <fullName evidence="1">Uncharacterized protein</fullName>
    </submittedName>
</protein>
<dbReference type="Proteomes" id="UP000293154">
    <property type="component" value="Chromosome"/>
</dbReference>
<evidence type="ECO:0000313" key="1">
    <source>
        <dbReference type="EMBL" id="QBH97744.1"/>
    </source>
</evidence>
<reference evidence="1 2" key="1">
    <citation type="submission" date="2019-03" db="EMBL/GenBank/DDBJ databases">
        <title>Pragia sp. nov. isolated from the gut tract of Carduelis flavirostris.</title>
        <authorList>
            <person name="Ge Y."/>
        </authorList>
    </citation>
    <scope>NUCLEOTIDE SEQUENCE [LARGE SCALE GENOMIC DNA]</scope>
    <source>
        <strain evidence="1 2">CF-458</strain>
    </source>
</reference>
<dbReference type="KEGG" id="prag:EKN56_15840"/>
<sequence>MMNMKIRIAGNTASPCYFAIKAKGYQVEIFSYLESEKENEWSFDYNATKDDLFFSATSPEELLGLISMWETRGDNWRANEKEADEYWDITCNIPMYDRDGNLIENK</sequence>
<name>A0A411WNE3_9GAMM</name>
<organism evidence="1 2">
    <name type="scientific">Limnobaculum zhutongyuii</name>
    <dbReference type="NCBI Taxonomy" id="2498113"/>
    <lineage>
        <taxon>Bacteria</taxon>
        <taxon>Pseudomonadati</taxon>
        <taxon>Pseudomonadota</taxon>
        <taxon>Gammaproteobacteria</taxon>
        <taxon>Enterobacterales</taxon>
        <taxon>Budviciaceae</taxon>
        <taxon>Limnobaculum</taxon>
    </lineage>
</organism>